<dbReference type="Proteomes" id="UP000054166">
    <property type="component" value="Unassembled WGS sequence"/>
</dbReference>
<feature type="region of interest" description="Disordered" evidence="3">
    <location>
        <begin position="46"/>
        <end position="134"/>
    </location>
</feature>
<dbReference type="OrthoDB" id="6247875at2759"/>
<dbReference type="AlphaFoldDB" id="A0A0C3C4Z1"/>
<dbReference type="HOGENOM" id="CLU_650712_0_0_1"/>
<dbReference type="InParanoid" id="A0A0C3C4Z1"/>
<reference evidence="5 6" key="1">
    <citation type="submission" date="2014-04" db="EMBL/GenBank/DDBJ databases">
        <authorList>
            <consortium name="DOE Joint Genome Institute"/>
            <person name="Kuo A."/>
            <person name="Tarkka M."/>
            <person name="Buscot F."/>
            <person name="Kohler A."/>
            <person name="Nagy L.G."/>
            <person name="Floudas D."/>
            <person name="Copeland A."/>
            <person name="Barry K.W."/>
            <person name="Cichocki N."/>
            <person name="Veneault-Fourrey C."/>
            <person name="LaButti K."/>
            <person name="Lindquist E.A."/>
            <person name="Lipzen A."/>
            <person name="Lundell T."/>
            <person name="Morin E."/>
            <person name="Murat C."/>
            <person name="Sun H."/>
            <person name="Tunlid A."/>
            <person name="Henrissat B."/>
            <person name="Grigoriev I.V."/>
            <person name="Hibbett D.S."/>
            <person name="Martin F."/>
            <person name="Nordberg H.P."/>
            <person name="Cantor M.N."/>
            <person name="Hua S.X."/>
        </authorList>
    </citation>
    <scope>NUCLEOTIDE SEQUENCE [LARGE SCALE GENOMIC DNA]</scope>
    <source>
        <strain evidence="5 6">F 1598</strain>
    </source>
</reference>
<evidence type="ECO:0000313" key="6">
    <source>
        <dbReference type="Proteomes" id="UP000054166"/>
    </source>
</evidence>
<dbReference type="SUPFAM" id="SSF47095">
    <property type="entry name" value="HMG-box"/>
    <property type="match status" value="1"/>
</dbReference>
<keyword evidence="2" id="KW-0539">Nucleus</keyword>
<evidence type="ECO:0000256" key="1">
    <source>
        <dbReference type="ARBA" id="ARBA00023125"/>
    </source>
</evidence>
<keyword evidence="1 2" id="KW-0238">DNA-binding</keyword>
<dbReference type="GO" id="GO:0001228">
    <property type="term" value="F:DNA-binding transcription activator activity, RNA polymerase II-specific"/>
    <property type="evidence" value="ECO:0007669"/>
    <property type="project" value="TreeGrafter"/>
</dbReference>
<feature type="region of interest" description="Disordered" evidence="3">
    <location>
        <begin position="251"/>
        <end position="298"/>
    </location>
</feature>
<dbReference type="CDD" id="cd01389">
    <property type="entry name" value="HMG-box_ROX1-like"/>
    <property type="match status" value="1"/>
</dbReference>
<keyword evidence="6" id="KW-1185">Reference proteome</keyword>
<dbReference type="PANTHER" id="PTHR10270">
    <property type="entry name" value="SOX TRANSCRIPTION FACTOR"/>
    <property type="match status" value="1"/>
</dbReference>
<evidence type="ECO:0000256" key="3">
    <source>
        <dbReference type="SAM" id="MobiDB-lite"/>
    </source>
</evidence>
<feature type="compositionally biased region" description="Low complexity" evidence="3">
    <location>
        <begin position="50"/>
        <end position="63"/>
    </location>
</feature>
<organism evidence="5 6">
    <name type="scientific">Piloderma croceum (strain F 1598)</name>
    <dbReference type="NCBI Taxonomy" id="765440"/>
    <lineage>
        <taxon>Eukaryota</taxon>
        <taxon>Fungi</taxon>
        <taxon>Dikarya</taxon>
        <taxon>Basidiomycota</taxon>
        <taxon>Agaricomycotina</taxon>
        <taxon>Agaricomycetes</taxon>
        <taxon>Agaricomycetidae</taxon>
        <taxon>Atheliales</taxon>
        <taxon>Atheliaceae</taxon>
        <taxon>Piloderma</taxon>
    </lineage>
</organism>
<protein>
    <recommendedName>
        <fullName evidence="4">HMG box domain-containing protein</fullName>
    </recommendedName>
</protein>
<dbReference type="InterPro" id="IPR009071">
    <property type="entry name" value="HMG_box_dom"/>
</dbReference>
<gene>
    <name evidence="5" type="ORF">PILCRDRAFT_818286</name>
</gene>
<evidence type="ECO:0000256" key="2">
    <source>
        <dbReference type="PROSITE-ProRule" id="PRU00267"/>
    </source>
</evidence>
<dbReference type="GO" id="GO:0030154">
    <property type="term" value="P:cell differentiation"/>
    <property type="evidence" value="ECO:0007669"/>
    <property type="project" value="TreeGrafter"/>
</dbReference>
<dbReference type="InterPro" id="IPR050140">
    <property type="entry name" value="SRY-related_HMG-box_TF-like"/>
</dbReference>
<dbReference type="GO" id="GO:0005634">
    <property type="term" value="C:nucleus"/>
    <property type="evidence" value="ECO:0007669"/>
    <property type="project" value="UniProtKB-UniRule"/>
</dbReference>
<feature type="domain" description="HMG box" evidence="4">
    <location>
        <begin position="134"/>
        <end position="201"/>
    </location>
</feature>
<feature type="compositionally biased region" description="Low complexity" evidence="3">
    <location>
        <begin position="83"/>
        <end position="104"/>
    </location>
</feature>
<dbReference type="EMBL" id="KN832987">
    <property type="protein sequence ID" value="KIM84687.1"/>
    <property type="molecule type" value="Genomic_DNA"/>
</dbReference>
<feature type="compositionally biased region" description="Basic residues" evidence="3">
    <location>
        <begin position="264"/>
        <end position="273"/>
    </location>
</feature>
<dbReference type="SMART" id="SM00398">
    <property type="entry name" value="HMG"/>
    <property type="match status" value="1"/>
</dbReference>
<dbReference type="Gene3D" id="1.10.30.10">
    <property type="entry name" value="High mobility group box domain"/>
    <property type="match status" value="1"/>
</dbReference>
<dbReference type="PROSITE" id="PS50118">
    <property type="entry name" value="HMG_BOX_2"/>
    <property type="match status" value="1"/>
</dbReference>
<dbReference type="STRING" id="765440.A0A0C3C4Z1"/>
<dbReference type="GO" id="GO:0000978">
    <property type="term" value="F:RNA polymerase II cis-regulatory region sequence-specific DNA binding"/>
    <property type="evidence" value="ECO:0007669"/>
    <property type="project" value="TreeGrafter"/>
</dbReference>
<accession>A0A0C3C4Z1</accession>
<feature type="DNA-binding region" description="HMG box" evidence="2">
    <location>
        <begin position="134"/>
        <end position="201"/>
    </location>
</feature>
<reference evidence="6" key="2">
    <citation type="submission" date="2015-01" db="EMBL/GenBank/DDBJ databases">
        <title>Evolutionary Origins and Diversification of the Mycorrhizal Mutualists.</title>
        <authorList>
            <consortium name="DOE Joint Genome Institute"/>
            <consortium name="Mycorrhizal Genomics Consortium"/>
            <person name="Kohler A."/>
            <person name="Kuo A."/>
            <person name="Nagy L.G."/>
            <person name="Floudas D."/>
            <person name="Copeland A."/>
            <person name="Barry K.W."/>
            <person name="Cichocki N."/>
            <person name="Veneault-Fourrey C."/>
            <person name="LaButti K."/>
            <person name="Lindquist E.A."/>
            <person name="Lipzen A."/>
            <person name="Lundell T."/>
            <person name="Morin E."/>
            <person name="Murat C."/>
            <person name="Riley R."/>
            <person name="Ohm R."/>
            <person name="Sun H."/>
            <person name="Tunlid A."/>
            <person name="Henrissat B."/>
            <person name="Grigoriev I.V."/>
            <person name="Hibbett D.S."/>
            <person name="Martin F."/>
        </authorList>
    </citation>
    <scope>NUCLEOTIDE SEQUENCE [LARGE SCALE GENOMIC DNA]</scope>
    <source>
        <strain evidence="6">F 1598</strain>
    </source>
</reference>
<sequence length="422" mass="46825">MFPPMHDPFNFLQDNHYEYTDQSFSGCNLIEPFVASLIDPLPDMSYHHASSSSPTSTIPSLSPANSHSSLGSPSDNSTSYMDSMPTSPSSRTSSPACHSVSSSASPPPPSTSPSASPKSSRSAKEKRSLPADRIKRPANPFMCFRTYFCKNKPRELERHNATVSKITGIAWKKLSDEEKLPYIAQAAVIKAEFMAKHPEWRYRPDRKRPEPRKRRTRQCTLADERRYTRIALGFNSGKRGKELKRLAEMAETAGAEETSVPMSRSRRSRKSAATKKTSATTKSVVSTQISTPPAETNSRLVTGGAQISADFQPYTMPVHPVEEPSSLPGPSVCQELQPDDCFISSPIIRQPYEPTASTSILMDQAVFPQSHVGHVDLLMSESPVSIMDSTPMFWFDDWSYQQQFSSSMSNQLSFDDIMNGYA</sequence>
<evidence type="ECO:0000313" key="5">
    <source>
        <dbReference type="EMBL" id="KIM84687.1"/>
    </source>
</evidence>
<feature type="compositionally biased region" description="Polar residues" evidence="3">
    <location>
        <begin position="284"/>
        <end position="298"/>
    </location>
</feature>
<dbReference type="PANTHER" id="PTHR10270:SF317">
    <property type="entry name" value="TRANSCRIPTION FACTOR SOX-15-RELATED"/>
    <property type="match status" value="1"/>
</dbReference>
<feature type="compositionally biased region" description="Basic and acidic residues" evidence="3">
    <location>
        <begin position="122"/>
        <end position="134"/>
    </location>
</feature>
<feature type="compositionally biased region" description="Low complexity" evidence="3">
    <location>
        <begin position="274"/>
        <end position="283"/>
    </location>
</feature>
<feature type="compositionally biased region" description="Polar residues" evidence="3">
    <location>
        <begin position="64"/>
        <end position="81"/>
    </location>
</feature>
<proteinExistence type="predicted"/>
<dbReference type="InterPro" id="IPR036910">
    <property type="entry name" value="HMG_box_dom_sf"/>
</dbReference>
<evidence type="ECO:0000259" key="4">
    <source>
        <dbReference type="PROSITE" id="PS50118"/>
    </source>
</evidence>
<name>A0A0C3C4Z1_PILCF</name>
<dbReference type="Pfam" id="PF00505">
    <property type="entry name" value="HMG_box"/>
    <property type="match status" value="1"/>
</dbReference>